<evidence type="ECO:0008006" key="3">
    <source>
        <dbReference type="Google" id="ProtNLM"/>
    </source>
</evidence>
<sequence length="92" mass="10332">MIVKSKTGISNIILGLECTIAETEKDFEKIKEISEISKGIDLDINQVQEIDTAYFQMLLSLKAWTEHKKIPFSISGTSNPINEISKLYGVEL</sequence>
<evidence type="ECO:0000313" key="1">
    <source>
        <dbReference type="EMBL" id="QTA77946.1"/>
    </source>
</evidence>
<organism evidence="1 2">
    <name type="scientific">Desulfonema limicola</name>
    <dbReference type="NCBI Taxonomy" id="45656"/>
    <lineage>
        <taxon>Bacteria</taxon>
        <taxon>Pseudomonadati</taxon>
        <taxon>Thermodesulfobacteriota</taxon>
        <taxon>Desulfobacteria</taxon>
        <taxon>Desulfobacterales</taxon>
        <taxon>Desulfococcaceae</taxon>
        <taxon>Desulfonema</taxon>
    </lineage>
</organism>
<proteinExistence type="predicted"/>
<protein>
    <recommendedName>
        <fullName evidence="3">STAS domain-containing protein</fullName>
    </recommendedName>
</protein>
<dbReference type="AlphaFoldDB" id="A0A975B379"/>
<reference evidence="1" key="1">
    <citation type="journal article" date="2021" name="Microb. Physiol.">
        <title>Proteogenomic Insights into the Physiology of Marine, Sulfate-Reducing, Filamentous Desulfonema limicola and Desulfonema magnum.</title>
        <authorList>
            <person name="Schnaars V."/>
            <person name="Wohlbrand L."/>
            <person name="Scheve S."/>
            <person name="Hinrichs C."/>
            <person name="Reinhardt R."/>
            <person name="Rabus R."/>
        </authorList>
    </citation>
    <scope>NUCLEOTIDE SEQUENCE</scope>
    <source>
        <strain evidence="1">5ac10</strain>
    </source>
</reference>
<dbReference type="Proteomes" id="UP000663720">
    <property type="component" value="Chromosome"/>
</dbReference>
<dbReference type="EMBL" id="CP061799">
    <property type="protein sequence ID" value="QTA77946.1"/>
    <property type="molecule type" value="Genomic_DNA"/>
</dbReference>
<gene>
    <name evidence="1" type="ORF">dnl_01490</name>
</gene>
<name>A0A975B379_9BACT</name>
<keyword evidence="2" id="KW-1185">Reference proteome</keyword>
<dbReference type="KEGG" id="dli:dnl_01490"/>
<dbReference type="RefSeq" id="WP_207689863.1">
    <property type="nucleotide sequence ID" value="NZ_CP061799.1"/>
</dbReference>
<accession>A0A975B379</accession>
<evidence type="ECO:0000313" key="2">
    <source>
        <dbReference type="Proteomes" id="UP000663720"/>
    </source>
</evidence>